<dbReference type="PANTHER" id="PTHR12993:SF11">
    <property type="entry name" value="N-ACETYLGLUCOSAMINYL-PHOSPHATIDYLINOSITOL DE-N-ACETYLASE"/>
    <property type="match status" value="1"/>
</dbReference>
<keyword evidence="1" id="KW-0378">Hydrolase</keyword>
<dbReference type="Pfam" id="PF02585">
    <property type="entry name" value="PIG-L"/>
    <property type="match status" value="1"/>
</dbReference>
<comment type="caution">
    <text evidence="1">The sequence shown here is derived from an EMBL/GenBank/DDBJ whole genome shotgun (WGS) entry which is preliminary data.</text>
</comment>
<gene>
    <name evidence="1" type="ORF">ACFQ03_16115</name>
</gene>
<keyword evidence="2" id="KW-1185">Reference proteome</keyword>
<dbReference type="InterPro" id="IPR003737">
    <property type="entry name" value="GlcNAc_PI_deacetylase-related"/>
</dbReference>
<dbReference type="SUPFAM" id="SSF102588">
    <property type="entry name" value="LmbE-like"/>
    <property type="match status" value="1"/>
</dbReference>
<dbReference type="InterPro" id="IPR024078">
    <property type="entry name" value="LmbE-like_dom_sf"/>
</dbReference>
<dbReference type="EC" id="3.5.1.-" evidence="1"/>
<dbReference type="RefSeq" id="WP_144936951.1">
    <property type="nucleotide sequence ID" value="NZ_JBHTIU010000053.1"/>
</dbReference>
<dbReference type="EMBL" id="JBHTIU010000053">
    <property type="protein sequence ID" value="MFD0870681.1"/>
    <property type="molecule type" value="Genomic_DNA"/>
</dbReference>
<dbReference type="PANTHER" id="PTHR12993">
    <property type="entry name" value="N-ACETYLGLUCOSAMINYL-PHOSPHATIDYLINOSITOL DE-N-ACETYLASE-RELATED"/>
    <property type="match status" value="1"/>
</dbReference>
<evidence type="ECO:0000313" key="2">
    <source>
        <dbReference type="Proteomes" id="UP001597120"/>
    </source>
</evidence>
<accession>A0ABW3DDN7</accession>
<organism evidence="1 2">
    <name type="scientific">Paenibacillus residui</name>
    <dbReference type="NCBI Taxonomy" id="629724"/>
    <lineage>
        <taxon>Bacteria</taxon>
        <taxon>Bacillati</taxon>
        <taxon>Bacillota</taxon>
        <taxon>Bacilli</taxon>
        <taxon>Bacillales</taxon>
        <taxon>Paenibacillaceae</taxon>
        <taxon>Paenibacillus</taxon>
    </lineage>
</organism>
<evidence type="ECO:0000313" key="1">
    <source>
        <dbReference type="EMBL" id="MFD0870681.1"/>
    </source>
</evidence>
<sequence length="238" mass="26184">MTGTTIAGVLAHPDDEAFGASSAILEIGRRKDRFVLQTFTPGDAGKAGRFAPLTKAELAARRKQELRNAADILGIATVCQLDYGDGTLKDVPLSQLVEDVADFLNREQAEIVVTFPEDGIYGHPDHVAVHFAVKEAVLSGRCPKVQKLYYYASEALLQAGHKPTLMLDTSTDWPIKAKALQAHETQMASINRVFGDLASFSSVPKEMRYEAFVLAWERGAEWPVKRESYFTEGLLEKA</sequence>
<name>A0ABW3DDN7_9BACL</name>
<dbReference type="GO" id="GO:0016787">
    <property type="term" value="F:hydrolase activity"/>
    <property type="evidence" value="ECO:0007669"/>
    <property type="project" value="UniProtKB-KW"/>
</dbReference>
<reference evidence="2" key="1">
    <citation type="journal article" date="2019" name="Int. J. Syst. Evol. Microbiol.">
        <title>The Global Catalogue of Microorganisms (GCM) 10K type strain sequencing project: providing services to taxonomists for standard genome sequencing and annotation.</title>
        <authorList>
            <consortium name="The Broad Institute Genomics Platform"/>
            <consortium name="The Broad Institute Genome Sequencing Center for Infectious Disease"/>
            <person name="Wu L."/>
            <person name="Ma J."/>
        </authorList>
    </citation>
    <scope>NUCLEOTIDE SEQUENCE [LARGE SCALE GENOMIC DNA]</scope>
    <source>
        <strain evidence="2">CCUG 57263</strain>
    </source>
</reference>
<protein>
    <submittedName>
        <fullName evidence="1">PIG-L deacetylase family protein</fullName>
        <ecNumber evidence="1">3.5.1.-</ecNumber>
    </submittedName>
</protein>
<proteinExistence type="predicted"/>
<dbReference type="Gene3D" id="3.40.50.10320">
    <property type="entry name" value="LmbE-like"/>
    <property type="match status" value="1"/>
</dbReference>
<dbReference type="Proteomes" id="UP001597120">
    <property type="component" value="Unassembled WGS sequence"/>
</dbReference>